<dbReference type="PROSITE" id="PS00138">
    <property type="entry name" value="SUBTILASE_SER"/>
    <property type="match status" value="1"/>
</dbReference>
<dbReference type="GO" id="GO:0004252">
    <property type="term" value="F:serine-type endopeptidase activity"/>
    <property type="evidence" value="ECO:0007669"/>
    <property type="project" value="InterPro"/>
</dbReference>
<accession>A0A4Y6I733</accession>
<dbReference type="EMBL" id="CP041147">
    <property type="protein sequence ID" value="QDF65201.1"/>
    <property type="molecule type" value="Genomic_DNA"/>
</dbReference>
<organism evidence="5 6">
    <name type="scientific">Mycoplasma nasistruthionis</name>
    <dbReference type="NCBI Taxonomy" id="353852"/>
    <lineage>
        <taxon>Bacteria</taxon>
        <taxon>Bacillati</taxon>
        <taxon>Mycoplasmatota</taxon>
        <taxon>Mollicutes</taxon>
        <taxon>Mycoplasmataceae</taxon>
        <taxon>Mycoplasma</taxon>
    </lineage>
</organism>
<reference evidence="5 6" key="1">
    <citation type="submission" date="2019-06" db="EMBL/GenBank/DDBJ databases">
        <title>Mycoplasma nasistruthionis sp. nov. str Ms03.</title>
        <authorList>
            <person name="Botes A."/>
        </authorList>
    </citation>
    <scope>NUCLEOTIDE SEQUENCE [LARGE SCALE GENOMIC DNA]</scope>
    <source>
        <strain evidence="5 6">Ms03</strain>
    </source>
</reference>
<dbReference type="GO" id="GO:0006508">
    <property type="term" value="P:proteolysis"/>
    <property type="evidence" value="ECO:0007669"/>
    <property type="project" value="UniProtKB-KW"/>
</dbReference>
<evidence type="ECO:0000259" key="4">
    <source>
        <dbReference type="Pfam" id="PF00082"/>
    </source>
</evidence>
<protein>
    <submittedName>
        <fullName evidence="5">S8 family peptidase</fullName>
    </submittedName>
</protein>
<dbReference type="RefSeq" id="WP_208664747.1">
    <property type="nucleotide sequence ID" value="NZ_CP041147.1"/>
</dbReference>
<dbReference type="Gene3D" id="3.40.50.200">
    <property type="entry name" value="Peptidase S8/S53 domain"/>
    <property type="match status" value="1"/>
</dbReference>
<evidence type="ECO:0000256" key="3">
    <source>
        <dbReference type="ARBA" id="ARBA00022825"/>
    </source>
</evidence>
<dbReference type="InterPro" id="IPR036852">
    <property type="entry name" value="Peptidase_S8/S53_dom_sf"/>
</dbReference>
<gene>
    <name evidence="5" type="ORF">FIV53_02805</name>
</gene>
<keyword evidence="1" id="KW-0645">Protease</keyword>
<dbReference type="AlphaFoldDB" id="A0A4Y6I733"/>
<evidence type="ECO:0000313" key="5">
    <source>
        <dbReference type="EMBL" id="QDF65201.1"/>
    </source>
</evidence>
<dbReference type="InterPro" id="IPR023828">
    <property type="entry name" value="Peptidase_S8_Ser-AS"/>
</dbReference>
<sequence length="581" mass="67492">MGSRENSDPCSNNEQKNGITASENYLNLFEKIAFIIDLVKWKEFDPGALELRIKNSNEKFDELDIIENKYLALKKEREIFNNFILKNNATVIFSAGNSSQINDEWYVKTKKKFEREWFPKNGLVSHKQYINNLIDELTKIKVPNVYGSVLENIQNFIRYVKTKFKPYINNLLNDVRNFYFTHPDETTGAESDWNKNFLIKVYERIKQWKDIDSLFLDNIITVGSITYDKKPSSFSLYDSPNRGLTPFISSFGDFSSDNKGKKQIDNNDIPKHIEKYGKKFIQDINNMRGTSFSAPMITGLISLLQTQFSENLSPNIIKILLAHSSSLVEQDNNDEKSGLVLKIDGLQPNNSLNRTGFGLPNYEKMYKLYKTYKAKQNSYKQGIFHLNNINLANYIQNNFSLKLIDNIKIPNDFSNNDEDELKYVLTTSSKIFNFSDVLEKIRKIVEKQNNHNKKNINGFIDYLSKFEFENLNKNMIDIQANISEYNSYGGLLNKHFQGSTSFDSSTEKISVKLNKEFRELNINSNITFLQLNKIIIRAQNYFNQTLNNKNEIDDCLNILINAYKEIIKDMEVTYASEIQNI</sequence>
<keyword evidence="3" id="KW-0720">Serine protease</keyword>
<feature type="domain" description="Peptidase S8/S53" evidence="4">
    <location>
        <begin position="217"/>
        <end position="358"/>
    </location>
</feature>
<keyword evidence="6" id="KW-1185">Reference proteome</keyword>
<evidence type="ECO:0000313" key="6">
    <source>
        <dbReference type="Proteomes" id="UP000315201"/>
    </source>
</evidence>
<evidence type="ECO:0000256" key="2">
    <source>
        <dbReference type="ARBA" id="ARBA00022801"/>
    </source>
</evidence>
<dbReference type="Proteomes" id="UP000315201">
    <property type="component" value="Chromosome"/>
</dbReference>
<dbReference type="InterPro" id="IPR000209">
    <property type="entry name" value="Peptidase_S8/S53_dom"/>
</dbReference>
<evidence type="ECO:0000256" key="1">
    <source>
        <dbReference type="ARBA" id="ARBA00022670"/>
    </source>
</evidence>
<proteinExistence type="predicted"/>
<dbReference type="Pfam" id="PF00082">
    <property type="entry name" value="Peptidase_S8"/>
    <property type="match status" value="1"/>
</dbReference>
<keyword evidence="2" id="KW-0378">Hydrolase</keyword>
<dbReference type="SUPFAM" id="SSF52743">
    <property type="entry name" value="Subtilisin-like"/>
    <property type="match status" value="1"/>
</dbReference>
<name>A0A4Y6I733_9MOLU</name>